<keyword evidence="2 4" id="KW-0808">Transferase</keyword>
<dbReference type="RefSeq" id="WP_186288037.1">
    <property type="nucleotide sequence ID" value="NZ_JACMSF010000112.1"/>
</dbReference>
<keyword evidence="3" id="KW-0012">Acyltransferase</keyword>
<dbReference type="SUPFAM" id="SSF53901">
    <property type="entry name" value="Thiolase-like"/>
    <property type="match status" value="2"/>
</dbReference>
<proteinExistence type="inferred from homology"/>
<comment type="caution">
    <text evidence="6">The sequence shown here is derived from an EMBL/GenBank/DDBJ whole genome shotgun (WGS) entry which is preliminary data.</text>
</comment>
<evidence type="ECO:0000256" key="4">
    <source>
        <dbReference type="RuleBase" id="RU003694"/>
    </source>
</evidence>
<reference evidence="6 7" key="1">
    <citation type="submission" date="2020-08" db="EMBL/GenBank/DDBJ databases">
        <title>Streptomyces sp. PSKA01 genome sequencing and assembly.</title>
        <authorList>
            <person name="Mandal S."/>
            <person name="Maiti P.K."/>
            <person name="Das P."/>
        </authorList>
    </citation>
    <scope>NUCLEOTIDE SEQUENCE [LARGE SCALE GENOMIC DNA]</scope>
    <source>
        <strain evidence="6 7">PSKA01</strain>
    </source>
</reference>
<evidence type="ECO:0000256" key="2">
    <source>
        <dbReference type="ARBA" id="ARBA00022679"/>
    </source>
</evidence>
<keyword evidence="7" id="KW-1185">Reference proteome</keyword>
<dbReference type="InterPro" id="IPR014031">
    <property type="entry name" value="Ketoacyl_synth_C"/>
</dbReference>
<evidence type="ECO:0000256" key="3">
    <source>
        <dbReference type="ARBA" id="ARBA00023315"/>
    </source>
</evidence>
<dbReference type="AlphaFoldDB" id="A0A7X1JCD2"/>
<name>A0A7X1JCD2_9ACTN</name>
<dbReference type="InterPro" id="IPR000794">
    <property type="entry name" value="Beta-ketoacyl_synthase"/>
</dbReference>
<comment type="similarity">
    <text evidence="1 4">Belongs to the thiolase-like superfamily. Beta-ketoacyl-ACP synthases family.</text>
</comment>
<evidence type="ECO:0000313" key="7">
    <source>
        <dbReference type="Proteomes" id="UP000584670"/>
    </source>
</evidence>
<organism evidence="6 7">
    <name type="scientific">Streptomyces cupreus</name>
    <dbReference type="NCBI Taxonomy" id="2759956"/>
    <lineage>
        <taxon>Bacteria</taxon>
        <taxon>Bacillati</taxon>
        <taxon>Actinomycetota</taxon>
        <taxon>Actinomycetes</taxon>
        <taxon>Kitasatosporales</taxon>
        <taxon>Streptomycetaceae</taxon>
        <taxon>Streptomyces</taxon>
    </lineage>
</organism>
<feature type="domain" description="Ketosynthase family 3 (KS3)" evidence="5">
    <location>
        <begin position="12"/>
        <end position="408"/>
    </location>
</feature>
<dbReference type="InterPro" id="IPR016039">
    <property type="entry name" value="Thiolase-like"/>
</dbReference>
<accession>A0A7X1JCD2</accession>
<dbReference type="Pfam" id="PF02801">
    <property type="entry name" value="Ketoacyl-synt_C"/>
    <property type="match status" value="1"/>
</dbReference>
<sequence>MTSDPSAAPPARVRAAVTGLGVVAPNGVGTRAWWQATLHGVSALRPARDAPVNRTPVAGEITSFVAEQHVPSRLLPQTARFTRLALAAAAEALDDAAVDPAALEEYGTGVFTASSAGGYEFGQHEMSALWRTGSDSVSAYQSFAWFYAACTGQVSIRHGLRGASGTLVTEQCGGLDAVGQARRRLGDGTRVLLAGGSDAGLCPLGWAGHLATGQVSPLGRPARAYLPFHPEASGYVPGEGAAYVVLEERVAAEERGAEVLGEVAGYAAAFDPPTGPGNLALAAGLALADAGLRADDIDAVFADASGVPALDEAEAEVIGDLFGPYGVPVAVPKTMTGRIGAGGSALDLVAALLALRDGVLPPAVHVDRPKDGWHLDLVTGAPRPVDLRAALVLARGHGGFNSAAVVVR</sequence>
<dbReference type="GO" id="GO:0006633">
    <property type="term" value="P:fatty acid biosynthetic process"/>
    <property type="evidence" value="ECO:0007669"/>
    <property type="project" value="TreeGrafter"/>
</dbReference>
<evidence type="ECO:0000313" key="6">
    <source>
        <dbReference type="EMBL" id="MBC2908115.1"/>
    </source>
</evidence>
<protein>
    <submittedName>
        <fullName evidence="6">Ketosynthase chain-length factor</fullName>
    </submittedName>
</protein>
<dbReference type="Gene3D" id="3.40.47.10">
    <property type="match status" value="2"/>
</dbReference>
<gene>
    <name evidence="6" type="ORF">H4N64_42815</name>
</gene>
<evidence type="ECO:0000256" key="1">
    <source>
        <dbReference type="ARBA" id="ARBA00008467"/>
    </source>
</evidence>
<dbReference type="InterPro" id="IPR020841">
    <property type="entry name" value="PKS_Beta-ketoAc_synthase_dom"/>
</dbReference>
<dbReference type="Pfam" id="PF00109">
    <property type="entry name" value="ketoacyl-synt"/>
    <property type="match status" value="1"/>
</dbReference>
<dbReference type="PROSITE" id="PS52004">
    <property type="entry name" value="KS3_2"/>
    <property type="match status" value="1"/>
</dbReference>
<dbReference type="InterPro" id="IPR014030">
    <property type="entry name" value="Ketoacyl_synth_N"/>
</dbReference>
<dbReference type="GO" id="GO:0004315">
    <property type="term" value="F:3-oxoacyl-[acyl-carrier-protein] synthase activity"/>
    <property type="evidence" value="ECO:0007669"/>
    <property type="project" value="TreeGrafter"/>
</dbReference>
<dbReference type="PANTHER" id="PTHR11712:SF322">
    <property type="entry name" value="POLYKETIDE BETA-KETOACYL SYNTHASE 2-RELATED"/>
    <property type="match status" value="1"/>
</dbReference>
<dbReference type="Proteomes" id="UP000584670">
    <property type="component" value="Unassembled WGS sequence"/>
</dbReference>
<dbReference type="EMBL" id="JACMSF010000112">
    <property type="protein sequence ID" value="MBC2908115.1"/>
    <property type="molecule type" value="Genomic_DNA"/>
</dbReference>
<dbReference type="PANTHER" id="PTHR11712">
    <property type="entry name" value="POLYKETIDE SYNTHASE-RELATED"/>
    <property type="match status" value="1"/>
</dbReference>
<evidence type="ECO:0000259" key="5">
    <source>
        <dbReference type="PROSITE" id="PS52004"/>
    </source>
</evidence>